<keyword evidence="2" id="KW-1185">Reference proteome</keyword>
<evidence type="ECO:0000313" key="1">
    <source>
        <dbReference type="EMBL" id="GIX91121.1"/>
    </source>
</evidence>
<reference evidence="1 2" key="1">
    <citation type="submission" date="2021-06" db="EMBL/GenBank/DDBJ databases">
        <title>Caerostris extrusa draft genome.</title>
        <authorList>
            <person name="Kono N."/>
            <person name="Arakawa K."/>
        </authorList>
    </citation>
    <scope>NUCLEOTIDE SEQUENCE [LARGE SCALE GENOMIC DNA]</scope>
</reference>
<dbReference type="Proteomes" id="UP001054945">
    <property type="component" value="Unassembled WGS sequence"/>
</dbReference>
<proteinExistence type="predicted"/>
<dbReference type="AlphaFoldDB" id="A0AAV4P5V4"/>
<sequence length="80" mass="9268">MEKKKKKRHQDDSLPQKMGRSSFEEFFFMKLHMCSEAILYTTLYGNGRVEKYRQLLPAPNQCGGEISARMASRNPEDSGH</sequence>
<protein>
    <submittedName>
        <fullName evidence="1">Uncharacterized protein</fullName>
    </submittedName>
</protein>
<name>A0AAV4P5V4_CAEEX</name>
<accession>A0AAV4P5V4</accession>
<dbReference type="EMBL" id="BPLR01003996">
    <property type="protein sequence ID" value="GIX91121.1"/>
    <property type="molecule type" value="Genomic_DNA"/>
</dbReference>
<gene>
    <name evidence="1" type="ORF">CEXT_269891</name>
</gene>
<comment type="caution">
    <text evidence="1">The sequence shown here is derived from an EMBL/GenBank/DDBJ whole genome shotgun (WGS) entry which is preliminary data.</text>
</comment>
<evidence type="ECO:0000313" key="2">
    <source>
        <dbReference type="Proteomes" id="UP001054945"/>
    </source>
</evidence>
<organism evidence="1 2">
    <name type="scientific">Caerostris extrusa</name>
    <name type="common">Bark spider</name>
    <name type="synonym">Caerostris bankana</name>
    <dbReference type="NCBI Taxonomy" id="172846"/>
    <lineage>
        <taxon>Eukaryota</taxon>
        <taxon>Metazoa</taxon>
        <taxon>Ecdysozoa</taxon>
        <taxon>Arthropoda</taxon>
        <taxon>Chelicerata</taxon>
        <taxon>Arachnida</taxon>
        <taxon>Araneae</taxon>
        <taxon>Araneomorphae</taxon>
        <taxon>Entelegynae</taxon>
        <taxon>Araneoidea</taxon>
        <taxon>Araneidae</taxon>
        <taxon>Caerostris</taxon>
    </lineage>
</organism>